<protein>
    <recommendedName>
        <fullName evidence="1">DUF397 domain-containing protein</fullName>
    </recommendedName>
</protein>
<name>A0A1I2H4S9_9ACTN</name>
<accession>A0A1I2H4S9</accession>
<dbReference type="AlphaFoldDB" id="A0A1I2H4S9"/>
<keyword evidence="3" id="KW-1185">Reference proteome</keyword>
<dbReference type="RefSeq" id="WP_093714630.1">
    <property type="nucleotide sequence ID" value="NZ_FONG01000010.1"/>
</dbReference>
<reference evidence="2 3" key="1">
    <citation type="submission" date="2016-10" db="EMBL/GenBank/DDBJ databases">
        <authorList>
            <person name="de Groot N.N."/>
        </authorList>
    </citation>
    <scope>NUCLEOTIDE SEQUENCE [LARGE SCALE GENOMIC DNA]</scope>
    <source>
        <strain evidence="2 3">CGMCC 4.3510</strain>
    </source>
</reference>
<dbReference type="STRING" id="380248.SAMN05216251_11029"/>
<evidence type="ECO:0000313" key="3">
    <source>
        <dbReference type="Proteomes" id="UP000199323"/>
    </source>
</evidence>
<dbReference type="EMBL" id="FONG01000010">
    <property type="protein sequence ID" value="SFF23681.1"/>
    <property type="molecule type" value="Genomic_DNA"/>
</dbReference>
<dbReference type="Pfam" id="PF04149">
    <property type="entry name" value="DUF397"/>
    <property type="match status" value="1"/>
</dbReference>
<proteinExistence type="predicted"/>
<evidence type="ECO:0000259" key="1">
    <source>
        <dbReference type="Pfam" id="PF04149"/>
    </source>
</evidence>
<evidence type="ECO:0000313" key="2">
    <source>
        <dbReference type="EMBL" id="SFF23681.1"/>
    </source>
</evidence>
<organism evidence="2 3">
    <name type="scientific">Actinacidiphila alni</name>
    <dbReference type="NCBI Taxonomy" id="380248"/>
    <lineage>
        <taxon>Bacteria</taxon>
        <taxon>Bacillati</taxon>
        <taxon>Actinomycetota</taxon>
        <taxon>Actinomycetes</taxon>
        <taxon>Kitasatosporales</taxon>
        <taxon>Streptomycetaceae</taxon>
        <taxon>Actinacidiphila</taxon>
    </lineage>
</organism>
<feature type="domain" description="DUF397" evidence="1">
    <location>
        <begin position="11"/>
        <end position="60"/>
    </location>
</feature>
<dbReference type="InterPro" id="IPR007278">
    <property type="entry name" value="DUF397"/>
</dbReference>
<sequence>MSESQFEGAFWFKATGSGDAGCVEVAITPTLIGVRDTKDKGNGPILGFERSTWNSFLRDLSTDEFVPEWLSL</sequence>
<gene>
    <name evidence="2" type="ORF">SAMN05216251_11029</name>
</gene>
<dbReference type="Proteomes" id="UP000199323">
    <property type="component" value="Unassembled WGS sequence"/>
</dbReference>
<dbReference type="OrthoDB" id="4570646at2"/>